<dbReference type="Proteomes" id="UP001596242">
    <property type="component" value="Unassembled WGS sequence"/>
</dbReference>
<evidence type="ECO:0000313" key="3">
    <source>
        <dbReference type="Proteomes" id="UP001596242"/>
    </source>
</evidence>
<keyword evidence="1" id="KW-0472">Membrane</keyword>
<dbReference type="EMBL" id="JBHSPT010000060">
    <property type="protein sequence ID" value="MFC6058480.1"/>
    <property type="molecule type" value="Genomic_DNA"/>
</dbReference>
<reference evidence="3" key="1">
    <citation type="journal article" date="2019" name="Int. J. Syst. Evol. Microbiol.">
        <title>The Global Catalogue of Microorganisms (GCM) 10K type strain sequencing project: providing services to taxonomists for standard genome sequencing and annotation.</title>
        <authorList>
            <consortium name="The Broad Institute Genomics Platform"/>
            <consortium name="The Broad Institute Genome Sequencing Center for Infectious Disease"/>
            <person name="Wu L."/>
            <person name="Ma J."/>
        </authorList>
    </citation>
    <scope>NUCLEOTIDE SEQUENCE [LARGE SCALE GENOMIC DNA]</scope>
    <source>
        <strain evidence="3">JCM 12763</strain>
    </source>
</reference>
<evidence type="ECO:0000256" key="1">
    <source>
        <dbReference type="SAM" id="Phobius"/>
    </source>
</evidence>
<gene>
    <name evidence="2" type="ORF">ACFP50_24455</name>
</gene>
<accession>A0ABW1M443</accession>
<dbReference type="InterPro" id="IPR046295">
    <property type="entry name" value="DUF6332"/>
</dbReference>
<keyword evidence="1" id="KW-1133">Transmembrane helix</keyword>
<feature type="transmembrane region" description="Helical" evidence="1">
    <location>
        <begin position="31"/>
        <end position="55"/>
    </location>
</feature>
<dbReference type="Pfam" id="PF19857">
    <property type="entry name" value="DUF6332"/>
    <property type="match status" value="1"/>
</dbReference>
<organism evidence="2 3">
    <name type="scientific">Streptomyces pratens</name>
    <dbReference type="NCBI Taxonomy" id="887456"/>
    <lineage>
        <taxon>Bacteria</taxon>
        <taxon>Bacillati</taxon>
        <taxon>Actinomycetota</taxon>
        <taxon>Actinomycetes</taxon>
        <taxon>Kitasatosporales</taxon>
        <taxon>Streptomycetaceae</taxon>
        <taxon>Streptomyces</taxon>
    </lineage>
</organism>
<dbReference type="RefSeq" id="WP_386401268.1">
    <property type="nucleotide sequence ID" value="NZ_JBHSPT010000060.1"/>
</dbReference>
<proteinExistence type="predicted"/>
<protein>
    <submittedName>
        <fullName evidence="2">DUF6332 family protein</fullName>
    </submittedName>
</protein>
<comment type="caution">
    <text evidence="2">The sequence shown here is derived from an EMBL/GenBank/DDBJ whole genome shotgun (WGS) entry which is preliminary data.</text>
</comment>
<feature type="transmembrane region" description="Helical" evidence="1">
    <location>
        <begin position="61"/>
        <end position="80"/>
    </location>
</feature>
<evidence type="ECO:0000313" key="2">
    <source>
        <dbReference type="EMBL" id="MFC6058480.1"/>
    </source>
</evidence>
<name>A0ABW1M443_9ACTN</name>
<keyword evidence="3" id="KW-1185">Reference proteome</keyword>
<keyword evidence="1" id="KW-0812">Transmembrane</keyword>
<sequence>MFDFEGRAGDVGGELRVRRTQAERDAITVEIGYALCSAAFAAAVVFGVAAGPALLFTLPDAFEGLLLGAGAVLAPVLFLVRVVSVLRRFRSTDQPSQPGRTRPDS</sequence>